<feature type="region of interest" description="Disordered" evidence="1">
    <location>
        <begin position="423"/>
        <end position="476"/>
    </location>
</feature>
<dbReference type="EMBL" id="JBEDNZ010000022">
    <property type="protein sequence ID" value="KAL0818201.1"/>
    <property type="molecule type" value="Genomic_DNA"/>
</dbReference>
<evidence type="ECO:0000256" key="1">
    <source>
        <dbReference type="SAM" id="MobiDB-lite"/>
    </source>
</evidence>
<accession>A0ABD0SED4</accession>
<evidence type="ECO:0000313" key="2">
    <source>
        <dbReference type="EMBL" id="KAL0818201.1"/>
    </source>
</evidence>
<feature type="compositionally biased region" description="Polar residues" evidence="1">
    <location>
        <begin position="13"/>
        <end position="24"/>
    </location>
</feature>
<gene>
    <name evidence="2" type="ORF">ABMA28_008708</name>
</gene>
<dbReference type="Proteomes" id="UP001549921">
    <property type="component" value="Unassembled WGS sequence"/>
</dbReference>
<proteinExistence type="predicted"/>
<feature type="compositionally biased region" description="Basic residues" evidence="1">
    <location>
        <begin position="67"/>
        <end position="88"/>
    </location>
</feature>
<feature type="region of interest" description="Disordered" evidence="1">
    <location>
        <begin position="1"/>
        <end position="88"/>
    </location>
</feature>
<name>A0ABD0SED4_LOXSC</name>
<comment type="caution">
    <text evidence="2">The sequence shown here is derived from an EMBL/GenBank/DDBJ whole genome shotgun (WGS) entry which is preliminary data.</text>
</comment>
<feature type="compositionally biased region" description="Polar residues" evidence="1">
    <location>
        <begin position="451"/>
        <end position="466"/>
    </location>
</feature>
<feature type="compositionally biased region" description="Basic residues" evidence="1">
    <location>
        <begin position="434"/>
        <end position="444"/>
    </location>
</feature>
<feature type="compositionally biased region" description="Low complexity" evidence="1">
    <location>
        <begin position="41"/>
        <end position="62"/>
    </location>
</feature>
<evidence type="ECO:0000313" key="3">
    <source>
        <dbReference type="Proteomes" id="UP001549921"/>
    </source>
</evidence>
<feature type="compositionally biased region" description="Basic and acidic residues" evidence="1">
    <location>
        <begin position="1"/>
        <end position="12"/>
    </location>
</feature>
<organism evidence="2 3">
    <name type="scientific">Loxostege sticticalis</name>
    <name type="common">Beet webworm moth</name>
    <dbReference type="NCBI Taxonomy" id="481309"/>
    <lineage>
        <taxon>Eukaryota</taxon>
        <taxon>Metazoa</taxon>
        <taxon>Ecdysozoa</taxon>
        <taxon>Arthropoda</taxon>
        <taxon>Hexapoda</taxon>
        <taxon>Insecta</taxon>
        <taxon>Pterygota</taxon>
        <taxon>Neoptera</taxon>
        <taxon>Endopterygota</taxon>
        <taxon>Lepidoptera</taxon>
        <taxon>Glossata</taxon>
        <taxon>Ditrysia</taxon>
        <taxon>Pyraloidea</taxon>
        <taxon>Crambidae</taxon>
        <taxon>Pyraustinae</taxon>
        <taxon>Loxostege</taxon>
    </lineage>
</organism>
<protein>
    <submittedName>
        <fullName evidence="2">Uncharacterized protein</fullName>
    </submittedName>
</protein>
<reference evidence="2 3" key="1">
    <citation type="submission" date="2024-06" db="EMBL/GenBank/DDBJ databases">
        <title>A chromosome-level genome assembly of beet webworm, Loxostege sticticalis.</title>
        <authorList>
            <person name="Zhang Y."/>
        </authorList>
    </citation>
    <scope>NUCLEOTIDE SEQUENCE [LARGE SCALE GENOMIC DNA]</scope>
    <source>
        <strain evidence="2">AQ028</strain>
        <tissue evidence="2">Male pupae</tissue>
    </source>
</reference>
<dbReference type="AlphaFoldDB" id="A0ABD0SED4"/>
<sequence length="496" mass="56226">MNSEESRNENRTKNISSESSAVHTNKNHEKCARRSKRRRSPSSSSSSSSSSSTSTSSSSSSDSHQERKSRRHKKRGGKRKRQRERYRFHKLSQEVEELRKRVSFRDERSYPHLNFNDLNSDELIDDNISGDLYKNSDDDRSRKSDIPPESLVFGIETKLKEPSVPKTPQHYLATLNDIQHFESNDWCEVRYAETQKLYTHSPGFVELDINEEVKAYDSLRHLAHSERAYAALTFCVLKQREIIQTSLRNLLQWGRDSSFRCEDLEEKVNDFFLKGDLPKVSSDLLQFVCGHRAETIQMRRDGITNYIRDPLVKAAVRKVPPDCQHIFKAESLAAVLEKAGGVKKALLPLNKSLNTHASQAGSSKAEYRSPQGQVYRNVPSQGISTGCCAPLHIPHTHQPSQGCGQICPSQGQWNNNAAFHHAPSQNYRGASRPRGGRQGRQGHVRPKEFSNNKGNQSRTRSSSQGNSRGGKPLRYPGGDFTIGHFWTFSTQCPKFQ</sequence>